<feature type="compositionally biased region" description="Low complexity" evidence="2">
    <location>
        <begin position="523"/>
        <end position="548"/>
    </location>
</feature>
<feature type="compositionally biased region" description="Low complexity" evidence="2">
    <location>
        <begin position="419"/>
        <end position="440"/>
    </location>
</feature>
<evidence type="ECO:0000259" key="3">
    <source>
        <dbReference type="Pfam" id="PF18293"/>
    </source>
</evidence>
<evidence type="ECO:0000313" key="4">
    <source>
        <dbReference type="EMBL" id="KAF7987416.1"/>
    </source>
</evidence>
<accession>A0A834XI95</accession>
<organism evidence="4 5">
    <name type="scientific">Aphidius gifuensis</name>
    <name type="common">Parasitoid wasp</name>
    <dbReference type="NCBI Taxonomy" id="684658"/>
    <lineage>
        <taxon>Eukaryota</taxon>
        <taxon>Metazoa</taxon>
        <taxon>Ecdysozoa</taxon>
        <taxon>Arthropoda</taxon>
        <taxon>Hexapoda</taxon>
        <taxon>Insecta</taxon>
        <taxon>Pterygota</taxon>
        <taxon>Neoptera</taxon>
        <taxon>Endopterygota</taxon>
        <taxon>Hymenoptera</taxon>
        <taxon>Apocrita</taxon>
        <taxon>Ichneumonoidea</taxon>
        <taxon>Braconidae</taxon>
        <taxon>Aphidiinae</taxon>
        <taxon>Aphidius</taxon>
    </lineage>
</organism>
<comment type="similarity">
    <text evidence="1">Belongs to the caprin family.</text>
</comment>
<dbReference type="AlphaFoldDB" id="A0A834XI95"/>
<proteinExistence type="inferred from homology"/>
<dbReference type="PANTHER" id="PTHR22922">
    <property type="entry name" value="GPI-ANCHORED PROTEIN P137"/>
    <property type="match status" value="1"/>
</dbReference>
<sequence length="632" mass="70426">MPSANPKLEKQASTEANDPIRQAIIVIEHKIRNLEKRKGKLESYRDIQKTGKELDRDQKIAVAKYDEVLQTLEITRDLYKQIVGIANDAAKLQKKLARKEAAERIQHDISKVREVLIIQDTLMNMSGERLRKNFLEGTNGANLMTEEDFKLLDDMYKELTLERLPGSVESTFLQRVQKTAEHYVALVDGKQRDVVGSTYAKIRTIIQDINKSEYLDRERVSETPEAQEEEIDKRTTEFNSQLAQEQEYLEQQTGEVNNIPSQETMIPNTNFVAPVVADTETPVAAIIPVIQQQNTNTIEVTYYLPEPPQHQTQPPRIINDAIGGTPNFFFLQESELDSSDLSNQQSVHIPPTAEALAIQTQTYINQGYSNVPLRVSPSQMIFTHPLPTQEITPHIPGFANPNPPPPIPMPPSHQQNDLQLSPQQSGYEQQQQVQPQTTEQEQAESRQDEQVTNVNETERTTESNDWSQMGDSNEIDEWVNIDLQTSGGYQGWGVQHTGGYRGRGGRRGNNTNGYGGRGGNRGGSYQQNGRNGQGGSYYRNENSNYQNGGSSGGSGGYQQRNYNNNDGGYNGGFKRERGGGSRGAPRGTGGERSNNMDRGTRGGQYRGQRGGNRGGNTAGGGYVPRSKPQAQQ</sequence>
<feature type="compositionally biased region" description="Gly residues" evidence="2">
    <location>
        <begin position="601"/>
        <end position="622"/>
    </location>
</feature>
<feature type="compositionally biased region" description="Gly residues" evidence="2">
    <location>
        <begin position="513"/>
        <end position="522"/>
    </location>
</feature>
<dbReference type="GO" id="GO:0005737">
    <property type="term" value="C:cytoplasm"/>
    <property type="evidence" value="ECO:0007669"/>
    <property type="project" value="TreeGrafter"/>
</dbReference>
<dbReference type="PANTHER" id="PTHR22922:SF19">
    <property type="entry name" value="CAPRIN HOMOLOG"/>
    <property type="match status" value="1"/>
</dbReference>
<keyword evidence="5" id="KW-1185">Reference proteome</keyword>
<feature type="region of interest" description="Disordered" evidence="2">
    <location>
        <begin position="486"/>
        <end position="632"/>
    </location>
</feature>
<feature type="region of interest" description="Disordered" evidence="2">
    <location>
        <begin position="388"/>
        <end position="472"/>
    </location>
</feature>
<evidence type="ECO:0000256" key="1">
    <source>
        <dbReference type="ARBA" id="ARBA00007950"/>
    </source>
</evidence>
<dbReference type="OrthoDB" id="10062814at2759"/>
<name>A0A834XI95_APHGI</name>
<feature type="compositionally biased region" description="Pro residues" evidence="2">
    <location>
        <begin position="401"/>
        <end position="411"/>
    </location>
</feature>
<dbReference type="InterPro" id="IPR028816">
    <property type="entry name" value="Caprin"/>
</dbReference>
<dbReference type="EMBL" id="JACMRX010000006">
    <property type="protein sequence ID" value="KAF7987416.1"/>
    <property type="molecule type" value="Genomic_DNA"/>
</dbReference>
<gene>
    <name evidence="4" type="ORF">HCN44_003178</name>
</gene>
<feature type="compositionally biased region" description="Low complexity" evidence="2">
    <location>
        <begin position="557"/>
        <end position="567"/>
    </location>
</feature>
<protein>
    <recommendedName>
        <fullName evidence="3">Caprin-1 dimerization domain-containing protein</fullName>
    </recommendedName>
</protein>
<reference evidence="4 5" key="1">
    <citation type="submission" date="2020-08" db="EMBL/GenBank/DDBJ databases">
        <title>Aphidius gifuensis genome sequencing and assembly.</title>
        <authorList>
            <person name="Du Z."/>
        </authorList>
    </citation>
    <scope>NUCLEOTIDE SEQUENCE [LARGE SCALE GENOMIC DNA]</scope>
    <source>
        <strain evidence="4">YNYX2018</strain>
        <tissue evidence="4">Adults</tissue>
    </source>
</reference>
<evidence type="ECO:0000313" key="5">
    <source>
        <dbReference type="Proteomes" id="UP000639338"/>
    </source>
</evidence>
<dbReference type="Pfam" id="PF18293">
    <property type="entry name" value="Caprin-1_dimer"/>
    <property type="match status" value="1"/>
</dbReference>
<comment type="caution">
    <text evidence="4">The sequence shown here is derived from an EMBL/GenBank/DDBJ whole genome shotgun (WGS) entry which is preliminary data.</text>
</comment>
<dbReference type="Proteomes" id="UP000639338">
    <property type="component" value="Unassembled WGS sequence"/>
</dbReference>
<dbReference type="GO" id="GO:0003723">
    <property type="term" value="F:RNA binding"/>
    <property type="evidence" value="ECO:0007669"/>
    <property type="project" value="TreeGrafter"/>
</dbReference>
<feature type="domain" description="Caprin-1 dimerization" evidence="3">
    <location>
        <begin position="98"/>
        <end position="216"/>
    </location>
</feature>
<evidence type="ECO:0000256" key="2">
    <source>
        <dbReference type="SAM" id="MobiDB-lite"/>
    </source>
</evidence>
<dbReference type="InterPro" id="IPR041637">
    <property type="entry name" value="Caprin-1_dimer"/>
</dbReference>
<feature type="compositionally biased region" description="Gly residues" evidence="2">
    <location>
        <begin position="580"/>
        <end position="590"/>
    </location>
</feature>